<dbReference type="InterPro" id="IPR017900">
    <property type="entry name" value="4Fe4S_Fe_S_CS"/>
</dbReference>
<organism evidence="5 6">
    <name type="scientific">candidate division WOR-1 bacterium RIFOXYC12_FULL_54_18</name>
    <dbReference type="NCBI Taxonomy" id="1802584"/>
    <lineage>
        <taxon>Bacteria</taxon>
        <taxon>Bacillati</taxon>
        <taxon>Saganbacteria</taxon>
    </lineage>
</organism>
<name>A0A1F4T6I5_UNCSA</name>
<dbReference type="PANTHER" id="PTHR40447:SF1">
    <property type="entry name" value="ANAEROBIC SULFITE REDUCTASE SUBUNIT A"/>
    <property type="match status" value="1"/>
</dbReference>
<gene>
    <name evidence="5" type="ORF">A3K49_05090</name>
</gene>
<reference evidence="5 6" key="1">
    <citation type="journal article" date="2016" name="Nat. Commun.">
        <title>Thousands of microbial genomes shed light on interconnected biogeochemical processes in an aquifer system.</title>
        <authorList>
            <person name="Anantharaman K."/>
            <person name="Brown C.T."/>
            <person name="Hug L.A."/>
            <person name="Sharon I."/>
            <person name="Castelle C.J."/>
            <person name="Probst A.J."/>
            <person name="Thomas B.C."/>
            <person name="Singh A."/>
            <person name="Wilkins M.J."/>
            <person name="Karaoz U."/>
            <person name="Brodie E.L."/>
            <person name="Williams K.H."/>
            <person name="Hubbard S.S."/>
            <person name="Banfield J.F."/>
        </authorList>
    </citation>
    <scope>NUCLEOTIDE SEQUENCE [LARGE SCALE GENOMIC DNA]</scope>
</reference>
<proteinExistence type="predicted"/>
<dbReference type="GO" id="GO:0046872">
    <property type="term" value="F:metal ion binding"/>
    <property type="evidence" value="ECO:0007669"/>
    <property type="project" value="UniProtKB-KW"/>
</dbReference>
<keyword evidence="2" id="KW-0408">Iron</keyword>
<dbReference type="PROSITE" id="PS00198">
    <property type="entry name" value="4FE4S_FER_1"/>
    <property type="match status" value="1"/>
</dbReference>
<evidence type="ECO:0000313" key="6">
    <source>
        <dbReference type="Proteomes" id="UP000178602"/>
    </source>
</evidence>
<dbReference type="PROSITE" id="PS51379">
    <property type="entry name" value="4FE4S_FER_2"/>
    <property type="match status" value="2"/>
</dbReference>
<comment type="caution">
    <text evidence="5">The sequence shown here is derived from an EMBL/GenBank/DDBJ whole genome shotgun (WGS) entry which is preliminary data.</text>
</comment>
<dbReference type="Proteomes" id="UP000178602">
    <property type="component" value="Unassembled WGS sequence"/>
</dbReference>
<sequence length="341" mass="37914">MSEYFINTKDFNYLVSDLMDKSRVAAPAGEFGRKYWFDVDGDSLGRIDLTGYRTVEPCKAYLFKPTELVARYFDGDTHLSAGPLVLLGARACDLEGINVLDRVFGEGDQDPFYLVSREKTVLIGADCTDCGASCFCSLVGGGPYPTACFDLSLAVVPNGYVVEVGSEKGKKIIDDHRNIFARVLPPAAAAKKENREKVEAKLKRVNQGFSTGELSLLHKLNLENDIWRRLTKDCVECSACNFICPTCSCFLLVDEASSGLNRRHKLWDACLKAGYAKVAGGGNSRPRLFQRLQNRYHCKFDYSFDRLSRYTCVGCGRCIDGCAGNIDMREIFAALDREIKK</sequence>
<dbReference type="SUPFAM" id="SSF46548">
    <property type="entry name" value="alpha-helical ferredoxin"/>
    <property type="match status" value="1"/>
</dbReference>
<dbReference type="AlphaFoldDB" id="A0A1F4T6I5"/>
<keyword evidence="3" id="KW-0411">Iron-sulfur</keyword>
<protein>
    <recommendedName>
        <fullName evidence="4">4Fe-4S ferredoxin-type domain-containing protein</fullName>
    </recommendedName>
</protein>
<feature type="domain" description="4Fe-4S ferredoxin-type" evidence="4">
    <location>
        <begin position="224"/>
        <end position="255"/>
    </location>
</feature>
<dbReference type="PANTHER" id="PTHR40447">
    <property type="entry name" value="ANAEROBIC SULFITE REDUCTASE SUBUNIT A"/>
    <property type="match status" value="1"/>
</dbReference>
<evidence type="ECO:0000256" key="1">
    <source>
        <dbReference type="ARBA" id="ARBA00022723"/>
    </source>
</evidence>
<dbReference type="InterPro" id="IPR017896">
    <property type="entry name" value="4Fe4S_Fe-S-bd"/>
</dbReference>
<dbReference type="EMBL" id="MEUG01000001">
    <property type="protein sequence ID" value="OGC28338.1"/>
    <property type="molecule type" value="Genomic_DNA"/>
</dbReference>
<evidence type="ECO:0000256" key="2">
    <source>
        <dbReference type="ARBA" id="ARBA00023004"/>
    </source>
</evidence>
<feature type="domain" description="4Fe-4S ferredoxin-type" evidence="4">
    <location>
        <begin position="300"/>
        <end position="331"/>
    </location>
</feature>
<keyword evidence="1" id="KW-0479">Metal-binding</keyword>
<accession>A0A1F4T6I5</accession>
<dbReference type="GO" id="GO:0051536">
    <property type="term" value="F:iron-sulfur cluster binding"/>
    <property type="evidence" value="ECO:0007669"/>
    <property type="project" value="UniProtKB-KW"/>
</dbReference>
<evidence type="ECO:0000259" key="4">
    <source>
        <dbReference type="PROSITE" id="PS51379"/>
    </source>
</evidence>
<evidence type="ECO:0000256" key="3">
    <source>
        <dbReference type="ARBA" id="ARBA00023014"/>
    </source>
</evidence>
<evidence type="ECO:0000313" key="5">
    <source>
        <dbReference type="EMBL" id="OGC28338.1"/>
    </source>
</evidence>
<dbReference type="Pfam" id="PF17179">
    <property type="entry name" value="Fer4_22"/>
    <property type="match status" value="1"/>
</dbReference>